<dbReference type="Gene3D" id="1.10.238.10">
    <property type="entry name" value="EF-hand"/>
    <property type="match status" value="1"/>
</dbReference>
<dbReference type="AlphaFoldDB" id="A0AAE0G640"/>
<proteinExistence type="predicted"/>
<dbReference type="Proteomes" id="UP001190700">
    <property type="component" value="Unassembled WGS sequence"/>
</dbReference>
<dbReference type="SUPFAM" id="SSF47473">
    <property type="entry name" value="EF-hand"/>
    <property type="match status" value="1"/>
</dbReference>
<evidence type="ECO:0000313" key="2">
    <source>
        <dbReference type="EMBL" id="KAK3272261.1"/>
    </source>
</evidence>
<dbReference type="InterPro" id="IPR011992">
    <property type="entry name" value="EF-hand-dom_pair"/>
</dbReference>
<name>A0AAE0G640_9CHLO</name>
<evidence type="ECO:0000313" key="3">
    <source>
        <dbReference type="Proteomes" id="UP001190700"/>
    </source>
</evidence>
<organism evidence="2 3">
    <name type="scientific">Cymbomonas tetramitiformis</name>
    <dbReference type="NCBI Taxonomy" id="36881"/>
    <lineage>
        <taxon>Eukaryota</taxon>
        <taxon>Viridiplantae</taxon>
        <taxon>Chlorophyta</taxon>
        <taxon>Pyramimonadophyceae</taxon>
        <taxon>Pyramimonadales</taxon>
        <taxon>Pyramimonadaceae</taxon>
        <taxon>Cymbomonas</taxon>
    </lineage>
</organism>
<protein>
    <submittedName>
        <fullName evidence="2">Uncharacterized protein</fullName>
    </submittedName>
</protein>
<feature type="compositionally biased region" description="Acidic residues" evidence="1">
    <location>
        <begin position="626"/>
        <end position="649"/>
    </location>
</feature>
<gene>
    <name evidence="2" type="ORF">CYMTET_19432</name>
</gene>
<accession>A0AAE0G640</accession>
<comment type="caution">
    <text evidence="2">The sequence shown here is derived from an EMBL/GenBank/DDBJ whole genome shotgun (WGS) entry which is preliminary data.</text>
</comment>
<dbReference type="EMBL" id="LGRX02009070">
    <property type="protein sequence ID" value="KAK3272261.1"/>
    <property type="molecule type" value="Genomic_DNA"/>
</dbReference>
<keyword evidence="3" id="KW-1185">Reference proteome</keyword>
<feature type="region of interest" description="Disordered" evidence="1">
    <location>
        <begin position="620"/>
        <end position="661"/>
    </location>
</feature>
<evidence type="ECO:0000256" key="1">
    <source>
        <dbReference type="SAM" id="MobiDB-lite"/>
    </source>
</evidence>
<sequence length="661" mass="73942">ALSSASVINLLANPVFLRHVPVPEIQTLLTNEGFMSLVEDPSPAESLRNKRLLQAMRGPPFVKALVDPSFIKMCTNDTLMGALTNPIFANAMANHNFISYISDSRFIASIIQDQGVTEEQLEQSMDELQGFIKNLWTLQDLRVLVHNQTAESVPELVEMAQKNSDAFLTGWRTFLQRDEKQYTNILCQLIMAMKSISPNLEARACNMNGNNATLVKWISKAAMDEFQLPAEVKDFLIPELMKGKKHAVHALSAYLFISKAGLHSRQTINAIIAFQKDVEELRALMLDKQTAVNELAMKLEFIKADAIGLRVELQAGHLVFLDVSQKHILPVVLRYLASFGIAVNNDQLLEEFKKYSKIDWSIFKGIPGYSEDDHPRITMVVQKFIKELRAVYQHYAQGGLMGANEFKVLLKDISVLDKVLTSARVDVHYKRVNWVADGVADAQLEPHEYIGMLALMAGTKFEKKEGNLSAKFETVVKNFLIPHAAQAEVDVFRKTLFAPDVRKVFVALDRELKLVFKVYQGLDGGNEQLNAVEVEKLFSDGNILGNRVVKRDIEALIARVQANDDNEVDFMEFRELICVVALYHDPNPYMTVAKRLQMFLTKVLLPALVTGKHVRGMHPPFGTWTDDGDGDDDDGILDMGIAEDSDGEDQGPVAGVSLSAH</sequence>
<reference evidence="2 3" key="1">
    <citation type="journal article" date="2015" name="Genome Biol. Evol.">
        <title>Comparative Genomics of a Bacterivorous Green Alga Reveals Evolutionary Causalities and Consequences of Phago-Mixotrophic Mode of Nutrition.</title>
        <authorList>
            <person name="Burns J.A."/>
            <person name="Paasch A."/>
            <person name="Narechania A."/>
            <person name="Kim E."/>
        </authorList>
    </citation>
    <scope>NUCLEOTIDE SEQUENCE [LARGE SCALE GENOMIC DNA]</scope>
    <source>
        <strain evidence="2 3">PLY_AMNH</strain>
    </source>
</reference>
<feature type="non-terminal residue" evidence="2">
    <location>
        <position position="1"/>
    </location>
</feature>